<name>A0A8J7H8H3_9CYAN</name>
<dbReference type="Proteomes" id="UP000599391">
    <property type="component" value="Unassembled WGS sequence"/>
</dbReference>
<feature type="transmembrane region" description="Helical" evidence="1">
    <location>
        <begin position="155"/>
        <end position="180"/>
    </location>
</feature>
<proteinExistence type="predicted"/>
<feature type="transmembrane region" description="Helical" evidence="1">
    <location>
        <begin position="115"/>
        <end position="134"/>
    </location>
</feature>
<organism evidence="2 3">
    <name type="scientific">Atlanticothrix silvestris CENA357</name>
    <dbReference type="NCBI Taxonomy" id="1725252"/>
    <lineage>
        <taxon>Bacteria</taxon>
        <taxon>Bacillati</taxon>
        <taxon>Cyanobacteriota</taxon>
        <taxon>Cyanophyceae</taxon>
        <taxon>Nostocales</taxon>
        <taxon>Nodulariaceae</taxon>
        <taxon>Atlanticothrix</taxon>
        <taxon>Atlanticothrix silvestris</taxon>
    </lineage>
</organism>
<feature type="transmembrane region" description="Helical" evidence="1">
    <location>
        <begin position="340"/>
        <end position="361"/>
    </location>
</feature>
<evidence type="ECO:0000256" key="1">
    <source>
        <dbReference type="SAM" id="Phobius"/>
    </source>
</evidence>
<evidence type="ECO:0000313" key="3">
    <source>
        <dbReference type="Proteomes" id="UP000599391"/>
    </source>
</evidence>
<dbReference type="GO" id="GO:0008381">
    <property type="term" value="F:mechanosensitive monoatomic ion channel activity"/>
    <property type="evidence" value="ECO:0007669"/>
    <property type="project" value="InterPro"/>
</dbReference>
<dbReference type="AlphaFoldDB" id="A0A8J7H8H3"/>
<feature type="transmembrane region" description="Helical" evidence="1">
    <location>
        <begin position="487"/>
        <end position="504"/>
    </location>
</feature>
<feature type="transmembrane region" description="Helical" evidence="1">
    <location>
        <begin position="241"/>
        <end position="266"/>
    </location>
</feature>
<evidence type="ECO:0000313" key="2">
    <source>
        <dbReference type="EMBL" id="MBH8552413.1"/>
    </source>
</evidence>
<sequence>MNTTWPGITQLIDIGLSMRVQQFLAQSPSLQLDQSRANQGIDYVQGTIQQIILFMPRLLGAVAILLVGWLVAAIAAAVTRGILNRTNIDNRIAAGITGRGSTGELPQVEKLISGLVFWIIILLTVVAVLQTLQLEVASRPLNNFLDQLVGFLPKLVGAAIWLGVAWLLATIVKLITISGLRAVRLDERLNQETQDDASNSNQLPLSETIGNALYWFIFLLFLIPILDTLGLQQALLPVQVLITQILSILPNIIAATLIATVGWFIATVVRRIVTNLLATTGVDHLGSRLGLSSSAGVQSLSNIIGTIVYILILIPIAIAALNALRIEAISVPAIAMLQQILNALPAIFTAIAILIVAYFLGRFVADLVTSILTSIGFNNIFSALGLPTPTRRIVIPAEPTPSAPPSRTPSEIAGIIVLVGIMLFAALAAVDILNIPALTTLVAGILVILGRILAGLVVFAVGLFLANLAFNVITSSGNPQARILGQVARVAIIALVSAMALQQIGVASDIVNLAFGLLLGAIAVAIALAFGLGGRDIAHEQVREWLNSFKSRG</sequence>
<feature type="transmembrane region" description="Helical" evidence="1">
    <location>
        <begin position="412"/>
        <end position="435"/>
    </location>
</feature>
<keyword evidence="3" id="KW-1185">Reference proteome</keyword>
<dbReference type="RefSeq" id="WP_214438724.1">
    <property type="nucleotide sequence ID" value="NZ_JAECZB010000014.1"/>
</dbReference>
<keyword evidence="1" id="KW-0472">Membrane</keyword>
<dbReference type="InterPro" id="IPR045275">
    <property type="entry name" value="MscS_archaea/bacteria_type"/>
</dbReference>
<gene>
    <name evidence="2" type="ORF">I8751_08495</name>
</gene>
<feature type="transmembrane region" description="Helical" evidence="1">
    <location>
        <begin position="303"/>
        <end position="324"/>
    </location>
</feature>
<dbReference type="NCBIfam" id="NF033912">
    <property type="entry name" value="msc"/>
    <property type="match status" value="1"/>
</dbReference>
<keyword evidence="1" id="KW-1133">Transmembrane helix</keyword>
<comment type="caution">
    <text evidence="2">The sequence shown here is derived from an EMBL/GenBank/DDBJ whole genome shotgun (WGS) entry which is preliminary data.</text>
</comment>
<dbReference type="Pfam" id="PF05552">
    <property type="entry name" value="MS_channel_1st_1"/>
    <property type="match status" value="4"/>
</dbReference>
<dbReference type="InterPro" id="IPR008910">
    <property type="entry name" value="MSC_TM_helix"/>
</dbReference>
<feature type="transmembrane region" description="Helical" evidence="1">
    <location>
        <begin position="58"/>
        <end position="78"/>
    </location>
</feature>
<dbReference type="PANTHER" id="PTHR30221">
    <property type="entry name" value="SMALL-CONDUCTANCE MECHANOSENSITIVE CHANNEL"/>
    <property type="match status" value="1"/>
</dbReference>
<dbReference type="Gene3D" id="1.10.287.1260">
    <property type="match status" value="2"/>
</dbReference>
<dbReference type="EMBL" id="JAECZB010000014">
    <property type="protein sequence ID" value="MBH8552413.1"/>
    <property type="molecule type" value="Genomic_DNA"/>
</dbReference>
<feature type="transmembrane region" description="Helical" evidence="1">
    <location>
        <begin position="212"/>
        <end position="229"/>
    </location>
</feature>
<feature type="transmembrane region" description="Helical" evidence="1">
    <location>
        <begin position="510"/>
        <end position="533"/>
    </location>
</feature>
<feature type="transmembrane region" description="Helical" evidence="1">
    <location>
        <begin position="441"/>
        <end position="466"/>
    </location>
</feature>
<reference evidence="2 3" key="1">
    <citation type="journal article" date="2021" name="Int. J. Syst. Evol. Microbiol.">
        <title>Amazonocrinis nigriterrae gen. nov., sp. nov., Atlanticothrix silvestris gen. nov., sp. nov. and Dendronalium phyllosphericum gen. nov., sp. nov., nostocacean cyanobacteria from Brazilian environments.</title>
        <authorList>
            <person name="Alvarenga D.O."/>
            <person name="Andreote A.P.D."/>
            <person name="Branco L.H.Z."/>
            <person name="Delbaje E."/>
            <person name="Cruz R.B."/>
            <person name="Varani A.M."/>
            <person name="Fiore M.F."/>
        </authorList>
    </citation>
    <scope>NUCLEOTIDE SEQUENCE [LARGE SCALE GENOMIC DNA]</scope>
    <source>
        <strain evidence="2 3">CENA357</strain>
    </source>
</reference>
<protein>
    <submittedName>
        <fullName evidence="2">Mechanosensitive ion channel</fullName>
    </submittedName>
</protein>
<accession>A0A8J7H8H3</accession>
<keyword evidence="1" id="KW-0812">Transmembrane</keyword>
<dbReference type="PANTHER" id="PTHR30221:SF1">
    <property type="entry name" value="SMALL-CONDUCTANCE MECHANOSENSITIVE CHANNEL"/>
    <property type="match status" value="1"/>
</dbReference>